<feature type="region of interest" description="Disordered" evidence="1">
    <location>
        <begin position="13"/>
        <end position="38"/>
    </location>
</feature>
<evidence type="ECO:0000256" key="1">
    <source>
        <dbReference type="SAM" id="MobiDB-lite"/>
    </source>
</evidence>
<evidence type="ECO:0000313" key="3">
    <source>
        <dbReference type="Proteomes" id="UP000827092"/>
    </source>
</evidence>
<sequence>MTTLLLVTLATAQVPPRPGGSGGGGAVTPGGVEGNIRPQVQLPVGPSNAPVGPSNAIVVVPSNVLDESASADGNFVPGQIRGDRLSGTTGGPYRRRGDHWHGSSGGSFFRHTGPPTIFHKFPSCQDIDMDIRETYKEMWRHRQIGPTVNRCKVQNIQECMYKDMNAARCNARTKPTEQCIQEVMSYVRGTNCGSQATTTDVTPMNDTTLTTVT</sequence>
<name>A0AAV6VD59_9ARAC</name>
<dbReference type="AlphaFoldDB" id="A0AAV6VD59"/>
<dbReference type="EMBL" id="JAFNEN010000112">
    <property type="protein sequence ID" value="KAG8193973.1"/>
    <property type="molecule type" value="Genomic_DNA"/>
</dbReference>
<proteinExistence type="predicted"/>
<organism evidence="2 3">
    <name type="scientific">Oedothorax gibbosus</name>
    <dbReference type="NCBI Taxonomy" id="931172"/>
    <lineage>
        <taxon>Eukaryota</taxon>
        <taxon>Metazoa</taxon>
        <taxon>Ecdysozoa</taxon>
        <taxon>Arthropoda</taxon>
        <taxon>Chelicerata</taxon>
        <taxon>Arachnida</taxon>
        <taxon>Araneae</taxon>
        <taxon>Araneomorphae</taxon>
        <taxon>Entelegynae</taxon>
        <taxon>Araneoidea</taxon>
        <taxon>Linyphiidae</taxon>
        <taxon>Erigoninae</taxon>
        <taxon>Oedothorax</taxon>
    </lineage>
</organism>
<protein>
    <submittedName>
        <fullName evidence="2">Uncharacterized protein</fullName>
    </submittedName>
</protein>
<keyword evidence="3" id="KW-1185">Reference proteome</keyword>
<evidence type="ECO:0000313" key="2">
    <source>
        <dbReference type="EMBL" id="KAG8193973.1"/>
    </source>
</evidence>
<accession>A0AAV6VD59</accession>
<feature type="compositionally biased region" description="Gly residues" evidence="1">
    <location>
        <begin position="19"/>
        <end position="33"/>
    </location>
</feature>
<comment type="caution">
    <text evidence="2">The sequence shown here is derived from an EMBL/GenBank/DDBJ whole genome shotgun (WGS) entry which is preliminary data.</text>
</comment>
<dbReference type="Proteomes" id="UP000827092">
    <property type="component" value="Unassembled WGS sequence"/>
</dbReference>
<gene>
    <name evidence="2" type="ORF">JTE90_013668</name>
</gene>
<reference evidence="2 3" key="1">
    <citation type="journal article" date="2022" name="Nat. Ecol. Evol.">
        <title>A masculinizing supergene underlies an exaggerated male reproductive morph in a spider.</title>
        <authorList>
            <person name="Hendrickx F."/>
            <person name="De Corte Z."/>
            <person name="Sonet G."/>
            <person name="Van Belleghem S.M."/>
            <person name="Kostlbacher S."/>
            <person name="Vangestel C."/>
        </authorList>
    </citation>
    <scope>NUCLEOTIDE SEQUENCE [LARGE SCALE GENOMIC DNA]</scope>
    <source>
        <strain evidence="2">W744_W776</strain>
    </source>
</reference>